<gene>
    <name evidence="1" type="ORF">RA271_27985</name>
</gene>
<keyword evidence="2" id="KW-1185">Reference proteome</keyword>
<evidence type="ECO:0000313" key="2">
    <source>
        <dbReference type="Proteomes" id="UP001610657"/>
    </source>
</evidence>
<protein>
    <submittedName>
        <fullName evidence="1">Uncharacterized protein</fullName>
    </submittedName>
</protein>
<reference evidence="1 2" key="1">
    <citation type="submission" date="2023-08" db="EMBL/GenBank/DDBJ databases">
        <title>Genomic and mutational analysis of Pseudomonas syringae pv. tagetis EB037 pathogenicity on sunflower.</title>
        <authorList>
            <person name="Maul J.E."/>
        </authorList>
    </citation>
    <scope>NUCLEOTIDE SEQUENCE [LARGE SCALE GENOMIC DNA]</scope>
    <source>
        <strain evidence="1 2">EB037_T1</strain>
    </source>
</reference>
<organism evidence="1 2">
    <name type="scientific">Pseudomonas syringae pv. tagetis</name>
    <dbReference type="NCBI Taxonomy" id="129140"/>
    <lineage>
        <taxon>Bacteria</taxon>
        <taxon>Pseudomonadati</taxon>
        <taxon>Pseudomonadota</taxon>
        <taxon>Gammaproteobacteria</taxon>
        <taxon>Pseudomonadales</taxon>
        <taxon>Pseudomonadaceae</taxon>
        <taxon>Pseudomonas</taxon>
    </lineage>
</organism>
<dbReference type="Proteomes" id="UP001610657">
    <property type="component" value="Unassembled WGS sequence"/>
</dbReference>
<feature type="non-terminal residue" evidence="1">
    <location>
        <position position="1"/>
    </location>
</feature>
<comment type="caution">
    <text evidence="1">The sequence shown here is derived from an EMBL/GenBank/DDBJ whole genome shotgun (WGS) entry which is preliminary data.</text>
</comment>
<accession>A0ABW7NVT0</accession>
<name>A0ABW7NVT0_9PSED</name>
<dbReference type="RefSeq" id="WP_395577762.1">
    <property type="nucleotide sequence ID" value="NZ_JAVCQK010000167.1"/>
</dbReference>
<proteinExistence type="predicted"/>
<dbReference type="EMBL" id="JAVCQK010000167">
    <property type="protein sequence ID" value="MFH7518967.1"/>
    <property type="molecule type" value="Genomic_DNA"/>
</dbReference>
<evidence type="ECO:0000313" key="1">
    <source>
        <dbReference type="EMBL" id="MFH7518967.1"/>
    </source>
</evidence>
<sequence>LIQDGECFARYNYLDYFFENPDCFMRGRVYLDDASEMTLFGPFARETLLREVEDPALEAAVMDYARRRFPTVKKGGKA</sequence>